<name>A0A0F9H2V6_9ZZZZ</name>
<evidence type="ECO:0000313" key="1">
    <source>
        <dbReference type="EMBL" id="KKL69662.1"/>
    </source>
</evidence>
<protein>
    <submittedName>
        <fullName evidence="1">Uncharacterized protein</fullName>
    </submittedName>
</protein>
<organism evidence="1">
    <name type="scientific">marine sediment metagenome</name>
    <dbReference type="NCBI Taxonomy" id="412755"/>
    <lineage>
        <taxon>unclassified sequences</taxon>
        <taxon>metagenomes</taxon>
        <taxon>ecological metagenomes</taxon>
    </lineage>
</organism>
<sequence length="77" mass="8913">MSKPRKPRLPEWVRMNTEPGFWELCVDVAGCLFGPSSSDTPPTARHSIAQMRLLALTLTRIADYLEARREWERREGK</sequence>
<dbReference type="AlphaFoldDB" id="A0A0F9H2V6"/>
<proteinExistence type="predicted"/>
<accession>A0A0F9H2V6</accession>
<dbReference type="EMBL" id="LAZR01026142">
    <property type="protein sequence ID" value="KKL69662.1"/>
    <property type="molecule type" value="Genomic_DNA"/>
</dbReference>
<reference evidence="1" key="1">
    <citation type="journal article" date="2015" name="Nature">
        <title>Complex archaea that bridge the gap between prokaryotes and eukaryotes.</title>
        <authorList>
            <person name="Spang A."/>
            <person name="Saw J.H."/>
            <person name="Jorgensen S.L."/>
            <person name="Zaremba-Niedzwiedzka K."/>
            <person name="Martijn J."/>
            <person name="Lind A.E."/>
            <person name="van Eijk R."/>
            <person name="Schleper C."/>
            <person name="Guy L."/>
            <person name="Ettema T.J."/>
        </authorList>
    </citation>
    <scope>NUCLEOTIDE SEQUENCE</scope>
</reference>
<gene>
    <name evidence="1" type="ORF">LCGC14_2112660</name>
</gene>
<comment type="caution">
    <text evidence="1">The sequence shown here is derived from an EMBL/GenBank/DDBJ whole genome shotgun (WGS) entry which is preliminary data.</text>
</comment>